<keyword evidence="3" id="KW-1185">Reference proteome</keyword>
<dbReference type="InterPro" id="IPR018004">
    <property type="entry name" value="KilA/APSES_HTH"/>
</dbReference>
<dbReference type="EMBL" id="BSPV01000003">
    <property type="protein sequence ID" value="GLT13888.1"/>
    <property type="molecule type" value="Genomic_DNA"/>
</dbReference>
<dbReference type="Pfam" id="PF04383">
    <property type="entry name" value="KilA-N"/>
    <property type="match status" value="1"/>
</dbReference>
<dbReference type="InterPro" id="IPR017880">
    <property type="entry name" value="KilA_N"/>
</dbReference>
<proteinExistence type="predicted"/>
<evidence type="ECO:0000313" key="3">
    <source>
        <dbReference type="Proteomes" id="UP001157156"/>
    </source>
</evidence>
<evidence type="ECO:0000259" key="1">
    <source>
        <dbReference type="PROSITE" id="PS51301"/>
    </source>
</evidence>
<sequence length="120" mass="14005">MELTKELIQEIKLTPDVVLAYKVNKGGSYPGVWVCKDLVYYYTMWISPKFHLQVIRTFDEVTNQQKSYIGMINQLSAVFEEENNKASKAGTTLNRWKDIKREINNQIEQLKADSQLILFN</sequence>
<feature type="domain" description="KilA-N" evidence="1">
    <location>
        <begin position="1"/>
        <end position="61"/>
    </location>
</feature>
<evidence type="ECO:0000313" key="2">
    <source>
        <dbReference type="EMBL" id="GLT13888.1"/>
    </source>
</evidence>
<dbReference type="Proteomes" id="UP001157156">
    <property type="component" value="Unassembled WGS sequence"/>
</dbReference>
<name>A0ABQ6EL86_9VIBR</name>
<accession>A0ABQ6EL86</accession>
<gene>
    <name evidence="2" type="ORF">GCM10007931_08620</name>
</gene>
<comment type="caution">
    <text evidence="2">The sequence shown here is derived from an EMBL/GenBank/DDBJ whole genome shotgun (WGS) entry which is preliminary data.</text>
</comment>
<reference evidence="3" key="1">
    <citation type="journal article" date="2019" name="Int. J. Syst. Evol. Microbiol.">
        <title>The Global Catalogue of Microorganisms (GCM) 10K type strain sequencing project: providing services to taxonomists for standard genome sequencing and annotation.</title>
        <authorList>
            <consortium name="The Broad Institute Genomics Platform"/>
            <consortium name="The Broad Institute Genome Sequencing Center for Infectious Disease"/>
            <person name="Wu L."/>
            <person name="Ma J."/>
        </authorList>
    </citation>
    <scope>NUCLEOTIDE SEQUENCE [LARGE SCALE GENOMIC DNA]</scope>
    <source>
        <strain evidence="3">NBRC 111146</strain>
    </source>
</reference>
<dbReference type="RefSeq" id="WP_284186034.1">
    <property type="nucleotide sequence ID" value="NZ_BSPV01000003.1"/>
</dbReference>
<protein>
    <recommendedName>
        <fullName evidence="1">KilA-N domain-containing protein</fullName>
    </recommendedName>
</protein>
<organism evidence="2 3">
    <name type="scientific">Vibrio algivorus</name>
    <dbReference type="NCBI Taxonomy" id="1667024"/>
    <lineage>
        <taxon>Bacteria</taxon>
        <taxon>Pseudomonadati</taxon>
        <taxon>Pseudomonadota</taxon>
        <taxon>Gammaproteobacteria</taxon>
        <taxon>Vibrionales</taxon>
        <taxon>Vibrionaceae</taxon>
        <taxon>Vibrio</taxon>
    </lineage>
</organism>
<dbReference type="PROSITE" id="PS51301">
    <property type="entry name" value="KILA_N"/>
    <property type="match status" value="1"/>
</dbReference>